<feature type="region of interest" description="Disordered" evidence="1">
    <location>
        <begin position="179"/>
        <end position="257"/>
    </location>
</feature>
<feature type="compositionally biased region" description="Polar residues" evidence="1">
    <location>
        <begin position="532"/>
        <end position="550"/>
    </location>
</feature>
<reference evidence="2 3" key="1">
    <citation type="journal article" date="2018" name="J. Allergy Clin. Immunol.">
        <title>High-quality assembly of Dermatophagoides pteronyssinus genome and transcriptome reveals a wide range of novel allergens.</title>
        <authorList>
            <person name="Liu X.Y."/>
            <person name="Yang K.Y."/>
            <person name="Wang M.Q."/>
            <person name="Kwok J.S."/>
            <person name="Zeng X."/>
            <person name="Yang Z."/>
            <person name="Xiao X.J."/>
            <person name="Lau C.P."/>
            <person name="Li Y."/>
            <person name="Huang Z.M."/>
            <person name="Ba J.G."/>
            <person name="Yim A.K."/>
            <person name="Ouyang C.Y."/>
            <person name="Ngai S.M."/>
            <person name="Chan T.F."/>
            <person name="Leung E.L."/>
            <person name="Liu L."/>
            <person name="Liu Z.G."/>
            <person name="Tsui S.K."/>
        </authorList>
    </citation>
    <scope>NUCLEOTIDE SEQUENCE [LARGE SCALE GENOMIC DNA]</scope>
    <source>
        <strain evidence="2">Derp</strain>
    </source>
</reference>
<feature type="compositionally biased region" description="Low complexity" evidence="1">
    <location>
        <begin position="92"/>
        <end position="102"/>
    </location>
</feature>
<accession>A0ABQ8ISM6</accession>
<feature type="compositionally biased region" description="Low complexity" evidence="1">
    <location>
        <begin position="210"/>
        <end position="221"/>
    </location>
</feature>
<evidence type="ECO:0000313" key="3">
    <source>
        <dbReference type="Proteomes" id="UP000887458"/>
    </source>
</evidence>
<feature type="compositionally biased region" description="Low complexity" evidence="1">
    <location>
        <begin position="182"/>
        <end position="193"/>
    </location>
</feature>
<feature type="compositionally biased region" description="Polar residues" evidence="1">
    <location>
        <begin position="194"/>
        <end position="203"/>
    </location>
</feature>
<feature type="compositionally biased region" description="Polar residues" evidence="1">
    <location>
        <begin position="865"/>
        <end position="889"/>
    </location>
</feature>
<keyword evidence="3" id="KW-1185">Reference proteome</keyword>
<feature type="region of interest" description="Disordered" evidence="1">
    <location>
        <begin position="686"/>
        <end position="711"/>
    </location>
</feature>
<feature type="compositionally biased region" description="Basic and acidic residues" evidence="1">
    <location>
        <begin position="41"/>
        <end position="54"/>
    </location>
</feature>
<protein>
    <recommendedName>
        <fullName evidence="4">Serine/threonine-protein kinase DDB_G0282963</fullName>
    </recommendedName>
</protein>
<feature type="compositionally biased region" description="Low complexity" evidence="1">
    <location>
        <begin position="111"/>
        <end position="125"/>
    </location>
</feature>
<evidence type="ECO:0000256" key="1">
    <source>
        <dbReference type="SAM" id="MobiDB-lite"/>
    </source>
</evidence>
<feature type="compositionally biased region" description="Basic residues" evidence="1">
    <location>
        <begin position="141"/>
        <end position="151"/>
    </location>
</feature>
<organism evidence="2 3">
    <name type="scientific">Dermatophagoides pteronyssinus</name>
    <name type="common">European house dust mite</name>
    <dbReference type="NCBI Taxonomy" id="6956"/>
    <lineage>
        <taxon>Eukaryota</taxon>
        <taxon>Metazoa</taxon>
        <taxon>Ecdysozoa</taxon>
        <taxon>Arthropoda</taxon>
        <taxon>Chelicerata</taxon>
        <taxon>Arachnida</taxon>
        <taxon>Acari</taxon>
        <taxon>Acariformes</taxon>
        <taxon>Sarcoptiformes</taxon>
        <taxon>Astigmata</taxon>
        <taxon>Psoroptidia</taxon>
        <taxon>Analgoidea</taxon>
        <taxon>Pyroglyphidae</taxon>
        <taxon>Dermatophagoidinae</taxon>
        <taxon>Dermatophagoides</taxon>
    </lineage>
</organism>
<feature type="region of interest" description="Disordered" evidence="1">
    <location>
        <begin position="865"/>
        <end position="893"/>
    </location>
</feature>
<feature type="compositionally biased region" description="Low complexity" evidence="1">
    <location>
        <begin position="242"/>
        <end position="257"/>
    </location>
</feature>
<evidence type="ECO:0000313" key="2">
    <source>
        <dbReference type="EMBL" id="KAH9413320.1"/>
    </source>
</evidence>
<feature type="region of interest" description="Disordered" evidence="1">
    <location>
        <begin position="995"/>
        <end position="1059"/>
    </location>
</feature>
<feature type="compositionally biased region" description="Polar residues" evidence="1">
    <location>
        <begin position="686"/>
        <end position="700"/>
    </location>
</feature>
<feature type="region of interest" description="Disordered" evidence="1">
    <location>
        <begin position="502"/>
        <end position="550"/>
    </location>
</feature>
<evidence type="ECO:0008006" key="4">
    <source>
        <dbReference type="Google" id="ProtNLM"/>
    </source>
</evidence>
<feature type="compositionally biased region" description="Low complexity" evidence="1">
    <location>
        <begin position="1003"/>
        <end position="1017"/>
    </location>
</feature>
<gene>
    <name evidence="2" type="ORF">DERP_007796</name>
</gene>
<feature type="region of interest" description="Disordered" evidence="1">
    <location>
        <begin position="20"/>
        <end position="151"/>
    </location>
</feature>
<comment type="caution">
    <text evidence="2">The sequence shown here is derived from an EMBL/GenBank/DDBJ whole genome shotgun (WGS) entry which is preliminary data.</text>
</comment>
<name>A0ABQ8ISM6_DERPT</name>
<dbReference type="EMBL" id="NJHN03000121">
    <property type="protein sequence ID" value="KAH9413320.1"/>
    <property type="molecule type" value="Genomic_DNA"/>
</dbReference>
<feature type="compositionally biased region" description="Low complexity" evidence="1">
    <location>
        <begin position="58"/>
        <end position="79"/>
    </location>
</feature>
<feature type="compositionally biased region" description="Basic and acidic residues" evidence="1">
    <location>
        <begin position="227"/>
        <end position="241"/>
    </location>
</feature>
<sequence length="1414" mass="161797">MSLKLFPLISYVYDMYVKKNQQQQREDKKHRKLSSTTSLLETKKQNHNHNDKHNRSLSSPTTTTKQSSSSKSTTKTSQSMKNRQEKNLINGTSTTSTTTSSSYRKNRSSPSMSQCSNSTITSSSSLKRKHQSSLSIIQKQQSKKHQQQHRFNHQTNTNRLTNHNHNHHFNNKILKNTEKLKSSSSSSTSTSSSVVQKLKNSNYKIPKNRSSSSTNQSGDSSTKLSPKKIDGDDDKNIDSSDMKTINKQSTTKTTKKNINGRSKTFLKAKQFVETNEKLYQELRKFNRPREEYDEIESLKIHFNSTQWSLEDRLSSIVKQESDLKLESKLFQSWLRDECGQTNNRSNSGCGRNRKTTFHSFQKYYKKRRDQERWKQHNLRGWPLNGSIYISSASLSKRHWYYEKLKLKDEFLPPLDTALLLPTPSPSTSSSSSLCTVKTDEMNDDLDDGSHNWELVSLEHAFNAFPLTFQTTNPKVKSLSSSSANICDEITTISNESTFNRSEKLSSSTNIHHRKTTAGLKKKSKKIRKKNRTANNARSTKAVQQQQLASQSTNVNESSIIAASQDSSSEYMTLFSMEKWEKFQTFIQRIVLNIERRNWEPLQSYLRFAINDFVRFDLLINHDLQTIWSIIATIKYESEPIIEPENMPLPAKRRRRSSSKVLEYSFMDSNSLSSSSLSRKRNRLNGMISNNDESFRNGSKSPTPPPSCINKSSTLSPVTFHMPLMTRTQSKYFFENVINGGSGGNSTPPPVTTTTTFKNAQQLQQYLMERVISMESLQKLSHDIHQRHSVLKILKIFDEFFSSKFKSSYQSLNNHVINNSTESSSTMETAIGSSPNINMATSKSTKTTYRIYNGKRRRRKRSLVISSVESSMTSQQQCSNRKNGKNSIQNHHQHPQCHGVECSIKFDMPNISRIDMDQSSSSSIQEFDNNNDFLDPNEYLFDGTMELLKQTEQMFANTTGNSFFPKSNLFNGNDACGTGGESSSCSESRSYSQCNSPRRLWQQSTSNNRSNNNNISPSKCEMKLRSRSSSSSSNSIQFGSLDESSQDRDHHHHNNREHSTFMTWESNNSTIFKNFIDINFDEIESPTIANNQINDKTRMMIRTRGGSKRLAAAAAAAAAAEKESNRIDESNHHDNQNNKSKYLAIIIEQIENQLRLLSAKNQSRLSAICDMFCQDYHLDQLEYRLERLDFEIIDLYHQYLFNEKKFTDEELESCLSRLEDHSQLNNEYLIKSLYLMTLAPNSQHMTLAFCQQSKLMSTLMSKMMMNNQCSMFKDLFESIMMTITTGRNHQQQQSTSLSSSLSISNIQQELWKLSKHIDWSLLDNNNINECNDYKIDDGHDIEDNDGGGHNCNESLSSIKRKLSFDEIAKNIVIAHVNDHNNHHAVDAMDNLIAESSTSTLSSNNNNDLLDNYCLH</sequence>
<dbReference type="Proteomes" id="UP000887458">
    <property type="component" value="Unassembled WGS sequence"/>
</dbReference>
<dbReference type="InterPro" id="IPR018247">
    <property type="entry name" value="EF_Hand_1_Ca_BS"/>
</dbReference>
<dbReference type="PROSITE" id="PS00018">
    <property type="entry name" value="EF_HAND_1"/>
    <property type="match status" value="1"/>
</dbReference>
<feature type="compositionally biased region" description="Basic residues" evidence="1">
    <location>
        <begin position="510"/>
        <end position="531"/>
    </location>
</feature>
<reference evidence="2 3" key="2">
    <citation type="journal article" date="2022" name="Mol. Biol. Evol.">
        <title>Comparative Genomics Reveals Insights into the Divergent Evolution of Astigmatic Mites and Household Pest Adaptations.</title>
        <authorList>
            <person name="Xiong Q."/>
            <person name="Wan A.T."/>
            <person name="Liu X."/>
            <person name="Fung C.S."/>
            <person name="Xiao X."/>
            <person name="Malainual N."/>
            <person name="Hou J."/>
            <person name="Wang L."/>
            <person name="Wang M."/>
            <person name="Yang K.Y."/>
            <person name="Cui Y."/>
            <person name="Leung E.L."/>
            <person name="Nong W."/>
            <person name="Shin S.K."/>
            <person name="Au S.W."/>
            <person name="Jeong K.Y."/>
            <person name="Chew F.T."/>
            <person name="Hui J.H."/>
            <person name="Leung T.F."/>
            <person name="Tungtrongchitr A."/>
            <person name="Zhong N."/>
            <person name="Liu Z."/>
            <person name="Tsui S.K."/>
        </authorList>
    </citation>
    <scope>NUCLEOTIDE SEQUENCE [LARGE SCALE GENOMIC DNA]</scope>
    <source>
        <strain evidence="2">Derp</strain>
    </source>
</reference>
<proteinExistence type="predicted"/>